<organism evidence="1">
    <name type="scientific">marine sediment metagenome</name>
    <dbReference type="NCBI Taxonomy" id="412755"/>
    <lineage>
        <taxon>unclassified sequences</taxon>
        <taxon>metagenomes</taxon>
        <taxon>ecological metagenomes</taxon>
    </lineage>
</organism>
<name>X1VG51_9ZZZZ</name>
<feature type="non-terminal residue" evidence="1">
    <location>
        <position position="1"/>
    </location>
</feature>
<evidence type="ECO:0000313" key="1">
    <source>
        <dbReference type="EMBL" id="GAJ06005.1"/>
    </source>
</evidence>
<comment type="caution">
    <text evidence="1">The sequence shown here is derived from an EMBL/GenBank/DDBJ whole genome shotgun (WGS) entry which is preliminary data.</text>
</comment>
<reference evidence="1" key="1">
    <citation type="journal article" date="2014" name="Front. Microbiol.">
        <title>High frequency of phylogenetically diverse reductive dehalogenase-homologous genes in deep subseafloor sedimentary metagenomes.</title>
        <authorList>
            <person name="Kawai M."/>
            <person name="Futagami T."/>
            <person name="Toyoda A."/>
            <person name="Takaki Y."/>
            <person name="Nishi S."/>
            <person name="Hori S."/>
            <person name="Arai W."/>
            <person name="Tsubouchi T."/>
            <person name="Morono Y."/>
            <person name="Uchiyama I."/>
            <person name="Ito T."/>
            <person name="Fujiyama A."/>
            <person name="Inagaki F."/>
            <person name="Takami H."/>
        </authorList>
    </citation>
    <scope>NUCLEOTIDE SEQUENCE</scope>
    <source>
        <strain evidence="1">Expedition CK06-06</strain>
    </source>
</reference>
<dbReference type="EMBL" id="BARW01027806">
    <property type="protein sequence ID" value="GAJ06005.1"/>
    <property type="molecule type" value="Genomic_DNA"/>
</dbReference>
<proteinExistence type="predicted"/>
<protein>
    <submittedName>
        <fullName evidence="1">Uncharacterized protein</fullName>
    </submittedName>
</protein>
<gene>
    <name evidence="1" type="ORF">S12H4_45038</name>
</gene>
<accession>X1VG51</accession>
<dbReference type="AlphaFoldDB" id="X1VG51"/>
<sequence length="157" mass="17603">AEEKKRLEEICAKLESNAIYQSLTPKQKAQFIEGKELDFWRWRPGVNKGRLSWRAIATEAGLSEMLASHMYGHLSGHAHSGSLSVLQTQQAIVRNEAEHLISPSINTLKILAANMIHEYTELFSEGQPVLKESGASTFVDTWIRIGQRLDENLSASK</sequence>